<evidence type="ECO:0000313" key="2">
    <source>
        <dbReference type="Proteomes" id="UP001166093"/>
    </source>
</evidence>
<proteinExistence type="predicted"/>
<protein>
    <submittedName>
        <fullName evidence="1">TRDC protein</fullName>
    </submittedName>
</protein>
<evidence type="ECO:0000313" key="1">
    <source>
        <dbReference type="EMBL" id="MBN3279849.1"/>
    </source>
</evidence>
<dbReference type="InterPro" id="IPR013783">
    <property type="entry name" value="Ig-like_fold"/>
</dbReference>
<feature type="non-terminal residue" evidence="1">
    <location>
        <position position="1"/>
    </location>
</feature>
<dbReference type="Proteomes" id="UP001166093">
    <property type="component" value="Unassembled WGS sequence"/>
</dbReference>
<organism evidence="1 2">
    <name type="scientific">Polyodon spathula</name>
    <name type="common">North American paddlefish</name>
    <name type="synonym">Squalus spathula</name>
    <dbReference type="NCBI Taxonomy" id="7913"/>
    <lineage>
        <taxon>Eukaryota</taxon>
        <taxon>Metazoa</taxon>
        <taxon>Chordata</taxon>
        <taxon>Craniata</taxon>
        <taxon>Vertebrata</taxon>
        <taxon>Euteleostomi</taxon>
        <taxon>Actinopterygii</taxon>
        <taxon>Chondrostei</taxon>
        <taxon>Acipenseriformes</taxon>
        <taxon>Polyodontidae</taxon>
        <taxon>Polyodon</taxon>
    </lineage>
</organism>
<feature type="non-terminal residue" evidence="1">
    <location>
        <position position="167"/>
    </location>
</feature>
<accession>A0ABS2XZP0</accession>
<gene>
    <name evidence="1" type="primary">Trdc</name>
    <name evidence="1" type="ORF">GTO93_0012080</name>
</gene>
<comment type="caution">
    <text evidence="1">The sequence shown here is derived from an EMBL/GenBank/DDBJ whole genome shotgun (WGS) entry which is preliminary data.</text>
</comment>
<dbReference type="Gene3D" id="2.60.40.10">
    <property type="entry name" value="Immunoglobulins"/>
    <property type="match status" value="1"/>
</dbReference>
<dbReference type="EMBL" id="JAAWVQ010093145">
    <property type="protein sequence ID" value="MBN3279849.1"/>
    <property type="molecule type" value="Genomic_DNA"/>
</dbReference>
<sequence length="167" mass="18493">MGNGTMLTVNPKDTTRKTPSLFVFTPPNIGDPAACVATGFFPEKLEISMKIGDTVSNVTSNDKAVLSLNDKTYNFATFMTVKEKVEEVICEADGKIKESIKNEKSTDEAGVISAQNCERNDTFTVQKRVTVENIQLNFKSLTVQGLRVMFVKTVTFNFLMTARALMF</sequence>
<reference evidence="1" key="1">
    <citation type="journal article" date="2021" name="Cell">
        <title>Tracing the genetic footprints of vertebrate landing in non-teleost ray-finned fishes.</title>
        <authorList>
            <person name="Bi X."/>
            <person name="Wang K."/>
            <person name="Yang L."/>
            <person name="Pan H."/>
            <person name="Jiang H."/>
            <person name="Wei Q."/>
            <person name="Fang M."/>
            <person name="Yu H."/>
            <person name="Zhu C."/>
            <person name="Cai Y."/>
            <person name="He Y."/>
            <person name="Gan X."/>
            <person name="Zeng H."/>
            <person name="Yu D."/>
            <person name="Zhu Y."/>
            <person name="Jiang H."/>
            <person name="Qiu Q."/>
            <person name="Yang H."/>
            <person name="Zhang Y.E."/>
            <person name="Wang W."/>
            <person name="Zhu M."/>
            <person name="He S."/>
            <person name="Zhang G."/>
        </authorList>
    </citation>
    <scope>NUCLEOTIDE SEQUENCE</scope>
    <source>
        <strain evidence="1">Pddl_001</strain>
    </source>
</reference>
<keyword evidence="2" id="KW-1185">Reference proteome</keyword>
<name>A0ABS2XZP0_POLSP</name>